<dbReference type="GO" id="GO:0071978">
    <property type="term" value="P:bacterial-type flagellum-dependent swarming motility"/>
    <property type="evidence" value="ECO:0007669"/>
    <property type="project" value="TreeGrafter"/>
</dbReference>
<evidence type="ECO:0000259" key="8">
    <source>
        <dbReference type="Pfam" id="PF07559"/>
    </source>
</evidence>
<name>A0A0K1PMG3_9BACT</name>
<keyword evidence="10" id="KW-0969">Cilium</keyword>
<dbReference type="PROSITE" id="PS00588">
    <property type="entry name" value="FLAGELLA_BB_ROD"/>
    <property type="match status" value="1"/>
</dbReference>
<dbReference type="Pfam" id="PF06429">
    <property type="entry name" value="Flg_bbr_C"/>
    <property type="match status" value="1"/>
</dbReference>
<dbReference type="GO" id="GO:0009424">
    <property type="term" value="C:bacterial-type flagellum hook"/>
    <property type="evidence" value="ECO:0007669"/>
    <property type="project" value="TreeGrafter"/>
</dbReference>
<dbReference type="InterPro" id="IPR020013">
    <property type="entry name" value="Flagellar_FlgE/F/G"/>
</dbReference>
<organism evidence="10 11">
    <name type="scientific">Labilithrix luteola</name>
    <dbReference type="NCBI Taxonomy" id="1391654"/>
    <lineage>
        <taxon>Bacteria</taxon>
        <taxon>Pseudomonadati</taxon>
        <taxon>Myxococcota</taxon>
        <taxon>Polyangia</taxon>
        <taxon>Polyangiales</taxon>
        <taxon>Labilitrichaceae</taxon>
        <taxon>Labilithrix</taxon>
    </lineage>
</organism>
<proteinExistence type="inferred from homology"/>
<feature type="domain" description="Flagellar hook protein FlgE/F/G-like D1" evidence="9">
    <location>
        <begin position="84"/>
        <end position="162"/>
    </location>
</feature>
<dbReference type="PATRIC" id="fig|1391654.3.peg.1394"/>
<evidence type="ECO:0000256" key="5">
    <source>
        <dbReference type="RuleBase" id="RU362116"/>
    </source>
</evidence>
<accession>A0A0K1PMG3</accession>
<evidence type="ECO:0000259" key="6">
    <source>
        <dbReference type="Pfam" id="PF00460"/>
    </source>
</evidence>
<dbReference type="KEGG" id="llu:AKJ09_01377"/>
<keyword evidence="11" id="KW-1185">Reference proteome</keyword>
<dbReference type="PANTHER" id="PTHR30435">
    <property type="entry name" value="FLAGELLAR PROTEIN"/>
    <property type="match status" value="1"/>
</dbReference>
<evidence type="ECO:0000313" key="11">
    <source>
        <dbReference type="Proteomes" id="UP000064967"/>
    </source>
</evidence>
<evidence type="ECO:0000259" key="9">
    <source>
        <dbReference type="Pfam" id="PF22692"/>
    </source>
</evidence>
<gene>
    <name evidence="10" type="ORF">AKJ09_01377</name>
</gene>
<dbReference type="EMBL" id="CP012333">
    <property type="protein sequence ID" value="AKU94713.1"/>
    <property type="molecule type" value="Genomic_DNA"/>
</dbReference>
<protein>
    <recommendedName>
        <fullName evidence="3 5">Flagellar hook protein FlgE</fullName>
    </recommendedName>
</protein>
<dbReference type="AlphaFoldDB" id="A0A0K1PMG3"/>
<evidence type="ECO:0000259" key="7">
    <source>
        <dbReference type="Pfam" id="PF06429"/>
    </source>
</evidence>
<dbReference type="SUPFAM" id="SSF117143">
    <property type="entry name" value="Flagellar hook protein flgE"/>
    <property type="match status" value="1"/>
</dbReference>
<dbReference type="Pfam" id="PF22692">
    <property type="entry name" value="LlgE_F_G_D1"/>
    <property type="match status" value="1"/>
</dbReference>
<dbReference type="STRING" id="1391654.AKJ09_01377"/>
<dbReference type="Gene3D" id="2.60.98.20">
    <property type="entry name" value="Flagellar hook protein FlgE"/>
    <property type="match status" value="1"/>
</dbReference>
<dbReference type="InterPro" id="IPR037058">
    <property type="entry name" value="Falgellar_hook_FlgE_sf"/>
</dbReference>
<evidence type="ECO:0000256" key="4">
    <source>
        <dbReference type="ARBA" id="ARBA00023143"/>
    </source>
</evidence>
<keyword evidence="10" id="KW-0966">Cell projection</keyword>
<dbReference type="NCBIfam" id="TIGR03506">
    <property type="entry name" value="FlgEFG_subfam"/>
    <property type="match status" value="1"/>
</dbReference>
<dbReference type="InterPro" id="IPR019776">
    <property type="entry name" value="Flagellar_basal_body_rod_CS"/>
</dbReference>
<dbReference type="InterPro" id="IPR010930">
    <property type="entry name" value="Flg_bb/hook_C_dom"/>
</dbReference>
<dbReference type="RefSeq" id="WP_146646268.1">
    <property type="nucleotide sequence ID" value="NZ_CP012333.1"/>
</dbReference>
<dbReference type="Proteomes" id="UP000064967">
    <property type="component" value="Chromosome"/>
</dbReference>
<dbReference type="InterPro" id="IPR037925">
    <property type="entry name" value="FlgE/F/G-like"/>
</dbReference>
<dbReference type="Pfam" id="PF00460">
    <property type="entry name" value="Flg_bb_rod"/>
    <property type="match status" value="1"/>
</dbReference>
<feature type="domain" description="Flagellar hook protein FlgE D2" evidence="8">
    <location>
        <begin position="165"/>
        <end position="307"/>
    </location>
</feature>
<sequence>MSILKAMYSGVSGLNAETGALGVVGDNVANTNTIGFKQSRAIFANVLGAAIGSNEPGSGVNMVRTQQIFAQGGLVNTGQSTDVALSGDGFFVVKGSVDGVQNSFYTRAGQFTLRNDGTLINADGLSVQGYQADLKGQLQTTTGDIKLSTAPIPPKATSSMKITANLDASATEPAAAWDPNNPSATSNLATSLTVYDSVGNAHVADVYFRKTASGDWDYHVLAKGNELAGGGTGNVEIAGGNFQFTSDGALQTITQSTPGNVSFAGATPNQAIALDFGKSIGAGGTGLEGITQYASTSSVSSQKQDGYASGALSGVKIDSDGTVNGVYTNGQTIAAGKLAVAKFQSNDGLGRAGHNLWVATRDSGEAAMGDAGSGGRASLVSGSLEQSNVDVTQQFVELISHQRAFQANSKTITTADQMLQELMSIKQ</sequence>
<comment type="similarity">
    <text evidence="2 5">Belongs to the flagella basal body rod proteins family.</text>
</comment>
<feature type="domain" description="Flagellar basal-body/hook protein C-terminal" evidence="7">
    <location>
        <begin position="381"/>
        <end position="424"/>
    </location>
</feature>
<evidence type="ECO:0000313" key="10">
    <source>
        <dbReference type="EMBL" id="AKU94713.1"/>
    </source>
</evidence>
<dbReference type="InterPro" id="IPR053967">
    <property type="entry name" value="LlgE_F_G-like_D1"/>
</dbReference>
<keyword evidence="4 5" id="KW-0975">Bacterial flagellum</keyword>
<dbReference type="Pfam" id="PF07559">
    <property type="entry name" value="FlgE_D2"/>
    <property type="match status" value="1"/>
</dbReference>
<evidence type="ECO:0000256" key="1">
    <source>
        <dbReference type="ARBA" id="ARBA00004117"/>
    </source>
</evidence>
<feature type="domain" description="Flagellar basal body rod protein N-terminal" evidence="6">
    <location>
        <begin position="7"/>
        <end position="37"/>
    </location>
</feature>
<comment type="function">
    <text evidence="5">A flexible structure which links the flagellar filament to the drive apparatus in the basal body.</text>
</comment>
<comment type="subcellular location">
    <subcellularLocation>
        <location evidence="1 5">Bacterial flagellum basal body</location>
    </subcellularLocation>
</comment>
<dbReference type="PANTHER" id="PTHR30435:SF1">
    <property type="entry name" value="FLAGELLAR HOOK PROTEIN FLGE"/>
    <property type="match status" value="1"/>
</dbReference>
<dbReference type="GO" id="GO:0009425">
    <property type="term" value="C:bacterial-type flagellum basal body"/>
    <property type="evidence" value="ECO:0007669"/>
    <property type="project" value="UniProtKB-SubCell"/>
</dbReference>
<evidence type="ECO:0000256" key="3">
    <source>
        <dbReference type="ARBA" id="ARBA00019015"/>
    </source>
</evidence>
<dbReference type="OrthoDB" id="9804559at2"/>
<evidence type="ECO:0000256" key="2">
    <source>
        <dbReference type="ARBA" id="ARBA00009677"/>
    </source>
</evidence>
<reference evidence="10 11" key="1">
    <citation type="submission" date="2015-08" db="EMBL/GenBank/DDBJ databases">
        <authorList>
            <person name="Babu N.S."/>
            <person name="Beckwith C.J."/>
            <person name="Beseler K.G."/>
            <person name="Brison A."/>
            <person name="Carone J.V."/>
            <person name="Caskin T.P."/>
            <person name="Diamond M."/>
            <person name="Durham M.E."/>
            <person name="Foxe J.M."/>
            <person name="Go M."/>
            <person name="Henderson B.A."/>
            <person name="Jones I.B."/>
            <person name="McGettigan J.A."/>
            <person name="Micheletti S.J."/>
            <person name="Nasrallah M.E."/>
            <person name="Ortiz D."/>
            <person name="Piller C.R."/>
            <person name="Privatt S.R."/>
            <person name="Schneider S.L."/>
            <person name="Sharp S."/>
            <person name="Smith T.C."/>
            <person name="Stanton J.D."/>
            <person name="Ullery H.E."/>
            <person name="Wilson R.J."/>
            <person name="Serrano M.G."/>
            <person name="Buck G."/>
            <person name="Lee V."/>
            <person name="Wang Y."/>
            <person name="Carvalho R."/>
            <person name="Voegtly L."/>
            <person name="Shi R."/>
            <person name="Duckworth R."/>
            <person name="Johnson A."/>
            <person name="Loviza R."/>
            <person name="Walstead R."/>
            <person name="Shah Z."/>
            <person name="Kiflezghi M."/>
            <person name="Wade K."/>
            <person name="Ball S.L."/>
            <person name="Bradley K.W."/>
            <person name="Asai D.J."/>
            <person name="Bowman C.A."/>
            <person name="Russell D.A."/>
            <person name="Pope W.H."/>
            <person name="Jacobs-Sera D."/>
            <person name="Hendrix R.W."/>
            <person name="Hatfull G.F."/>
        </authorList>
    </citation>
    <scope>NUCLEOTIDE SEQUENCE [LARGE SCALE GENOMIC DNA]</scope>
    <source>
        <strain evidence="10 11">DSM 27648</strain>
    </source>
</reference>
<dbReference type="InterPro" id="IPR001444">
    <property type="entry name" value="Flag_bb_rod_N"/>
</dbReference>
<dbReference type="GO" id="GO:0005829">
    <property type="term" value="C:cytosol"/>
    <property type="evidence" value="ECO:0007669"/>
    <property type="project" value="TreeGrafter"/>
</dbReference>
<keyword evidence="10" id="KW-0282">Flagellum</keyword>
<dbReference type="InterPro" id="IPR011491">
    <property type="entry name" value="FlgE_D2"/>
</dbReference>